<dbReference type="AlphaFoldDB" id="A0A835DWK3"/>
<dbReference type="EMBL" id="JACEFO010002676">
    <property type="protein sequence ID" value="KAF8651767.1"/>
    <property type="molecule type" value="Genomic_DNA"/>
</dbReference>
<dbReference type="InterPro" id="IPR050796">
    <property type="entry name" value="SCF_F-box_component"/>
</dbReference>
<feature type="region of interest" description="Disordered" evidence="1">
    <location>
        <begin position="1"/>
        <end position="40"/>
    </location>
</feature>
<dbReference type="Proteomes" id="UP000636709">
    <property type="component" value="Unassembled WGS sequence"/>
</dbReference>
<accession>A0A835DWK3</accession>
<proteinExistence type="predicted"/>
<gene>
    <name evidence="2" type="ORF">HU200_063285</name>
</gene>
<reference evidence="2" key="1">
    <citation type="submission" date="2020-07" db="EMBL/GenBank/DDBJ databases">
        <title>Genome sequence and genetic diversity analysis of an under-domesticated orphan crop, white fonio (Digitaria exilis).</title>
        <authorList>
            <person name="Bennetzen J.L."/>
            <person name="Chen S."/>
            <person name="Ma X."/>
            <person name="Wang X."/>
            <person name="Yssel A.E.J."/>
            <person name="Chaluvadi S.R."/>
            <person name="Johnson M."/>
            <person name="Gangashetty P."/>
            <person name="Hamidou F."/>
            <person name="Sanogo M.D."/>
            <person name="Zwaenepoel A."/>
            <person name="Wallace J."/>
            <person name="Van De Peer Y."/>
            <person name="Van Deynze A."/>
        </authorList>
    </citation>
    <scope>NUCLEOTIDE SEQUENCE</scope>
    <source>
        <tissue evidence="2">Leaves</tissue>
    </source>
</reference>
<evidence type="ECO:0000313" key="2">
    <source>
        <dbReference type="EMBL" id="KAF8651767.1"/>
    </source>
</evidence>
<sequence>MEKKRGAADEIAEERDPAARRDAGAPDPKKTKSAATIDGASGDICDDVVRNIFARLPARTAVACTALSTHHRRLIRSPEFRSLHLRLAPPLPRRHIAYVATAPIRRRPEHDPVSTFHGFHVAGITGNKEPPKAPMRMLAGVKYLGTSYANTCNGIVLISGEEFSAPARCVLWNPAVADDVKEVSWHRQVRRQISLLIYELGDAKYPKKLPAVLKAELKVKINLKSLKTFYMDGKIYLLRFDKPVILAIDVDEESVSTIDLPGPPDERLWWHERVQLLELSGRPCVALKDDCRTTLWLLTVDHQWETRCVIAKESSAYYCDDYLYDCPVAGVWDCDDVLVLLLLDDMLYKLCLYHVPTEKIFKADLPADLTPKWSDYKVCWGYRPTLVSPASIVDKLNQQGKETRQGHSLELRQLLKPVKEQEMRKGKKVTLNVVCFMEFLSYIIGKLPDDMQDIVETPLMDDSEYSIIFSEYTSVVDDDDGDGSSAEANYDDCDSHSADSSDESQ</sequence>
<evidence type="ECO:0008006" key="4">
    <source>
        <dbReference type="Google" id="ProtNLM"/>
    </source>
</evidence>
<dbReference type="PANTHER" id="PTHR31672:SF13">
    <property type="entry name" value="F-BOX PROTEIN CPR30-LIKE"/>
    <property type="match status" value="1"/>
</dbReference>
<dbReference type="PANTHER" id="PTHR31672">
    <property type="entry name" value="BNACNNG10540D PROTEIN"/>
    <property type="match status" value="1"/>
</dbReference>
<protein>
    <recommendedName>
        <fullName evidence="4">F-box associated domain-containing protein</fullName>
    </recommendedName>
</protein>
<feature type="region of interest" description="Disordered" evidence="1">
    <location>
        <begin position="475"/>
        <end position="505"/>
    </location>
</feature>
<comment type="caution">
    <text evidence="2">The sequence shown here is derived from an EMBL/GenBank/DDBJ whole genome shotgun (WGS) entry which is preliminary data.</text>
</comment>
<evidence type="ECO:0000256" key="1">
    <source>
        <dbReference type="SAM" id="MobiDB-lite"/>
    </source>
</evidence>
<organism evidence="2 3">
    <name type="scientific">Digitaria exilis</name>
    <dbReference type="NCBI Taxonomy" id="1010633"/>
    <lineage>
        <taxon>Eukaryota</taxon>
        <taxon>Viridiplantae</taxon>
        <taxon>Streptophyta</taxon>
        <taxon>Embryophyta</taxon>
        <taxon>Tracheophyta</taxon>
        <taxon>Spermatophyta</taxon>
        <taxon>Magnoliopsida</taxon>
        <taxon>Liliopsida</taxon>
        <taxon>Poales</taxon>
        <taxon>Poaceae</taxon>
        <taxon>PACMAD clade</taxon>
        <taxon>Panicoideae</taxon>
        <taxon>Panicodae</taxon>
        <taxon>Paniceae</taxon>
        <taxon>Anthephorinae</taxon>
        <taxon>Digitaria</taxon>
    </lineage>
</organism>
<feature type="compositionally biased region" description="Basic and acidic residues" evidence="1">
    <location>
        <begin position="1"/>
        <end position="30"/>
    </location>
</feature>
<keyword evidence="3" id="KW-1185">Reference proteome</keyword>
<name>A0A835DWK3_9POAL</name>
<dbReference type="OrthoDB" id="695030at2759"/>
<evidence type="ECO:0000313" key="3">
    <source>
        <dbReference type="Proteomes" id="UP000636709"/>
    </source>
</evidence>